<keyword evidence="2" id="KW-1185">Reference proteome</keyword>
<dbReference type="Proteomes" id="UP001062846">
    <property type="component" value="Chromosome 5"/>
</dbReference>
<name>A0ACC0NNT4_RHOML</name>
<protein>
    <submittedName>
        <fullName evidence="1">Uncharacterized protein</fullName>
    </submittedName>
</protein>
<evidence type="ECO:0000313" key="1">
    <source>
        <dbReference type="EMBL" id="KAI8554609.1"/>
    </source>
</evidence>
<dbReference type="EMBL" id="CM046392">
    <property type="protein sequence ID" value="KAI8554609.1"/>
    <property type="molecule type" value="Genomic_DNA"/>
</dbReference>
<comment type="caution">
    <text evidence="1">The sequence shown here is derived from an EMBL/GenBank/DDBJ whole genome shotgun (WGS) entry which is preliminary data.</text>
</comment>
<organism evidence="1 2">
    <name type="scientific">Rhododendron molle</name>
    <name type="common">Chinese azalea</name>
    <name type="synonym">Azalea mollis</name>
    <dbReference type="NCBI Taxonomy" id="49168"/>
    <lineage>
        <taxon>Eukaryota</taxon>
        <taxon>Viridiplantae</taxon>
        <taxon>Streptophyta</taxon>
        <taxon>Embryophyta</taxon>
        <taxon>Tracheophyta</taxon>
        <taxon>Spermatophyta</taxon>
        <taxon>Magnoliopsida</taxon>
        <taxon>eudicotyledons</taxon>
        <taxon>Gunneridae</taxon>
        <taxon>Pentapetalae</taxon>
        <taxon>asterids</taxon>
        <taxon>Ericales</taxon>
        <taxon>Ericaceae</taxon>
        <taxon>Ericoideae</taxon>
        <taxon>Rhodoreae</taxon>
        <taxon>Rhododendron</taxon>
    </lineage>
</organism>
<reference evidence="1" key="1">
    <citation type="submission" date="2022-02" db="EMBL/GenBank/DDBJ databases">
        <title>Plant Genome Project.</title>
        <authorList>
            <person name="Zhang R.-G."/>
        </authorList>
    </citation>
    <scope>NUCLEOTIDE SEQUENCE</scope>
    <source>
        <strain evidence="1">AT1</strain>
    </source>
</reference>
<proteinExistence type="predicted"/>
<gene>
    <name evidence="1" type="ORF">RHMOL_Rhmol05G0111000</name>
</gene>
<sequence>MGEREKKRLSCSTLITHIVVWTMHRYMMSYVMYRLHRMRKKLKDEIQNKKTVQEYLCPNCGKRYTALDALQLIASPEDEYFCCESCNGELVADSDNLAAAREMGNGPKDMLRKLEEQLKPLVYQLGRVKDLPVPARIWKSPHLGNSSCQCWACTVYLPEVLVERRLGHLLETQSPNVMTMREIMKILSGKKAAPTGESYKANDLNVEAGASGDDEDDVDWEEG</sequence>
<evidence type="ECO:0000313" key="2">
    <source>
        <dbReference type="Proteomes" id="UP001062846"/>
    </source>
</evidence>
<accession>A0ACC0NNT4</accession>